<keyword evidence="3 11" id="KW-0645">Protease</keyword>
<keyword evidence="7 11" id="KW-0862">Zinc</keyword>
<organism evidence="14 15">
    <name type="scientific">Elioraea tepida</name>
    <dbReference type="NCBI Taxonomy" id="2843330"/>
    <lineage>
        <taxon>Bacteria</taxon>
        <taxon>Pseudomonadati</taxon>
        <taxon>Pseudomonadota</taxon>
        <taxon>Alphaproteobacteria</taxon>
        <taxon>Acetobacterales</taxon>
        <taxon>Elioraeaceae</taxon>
        <taxon>Elioraea</taxon>
    </lineage>
</organism>
<protein>
    <submittedName>
        <fullName evidence="14">M48 family metalloprotease</fullName>
        <ecNumber evidence="14">3.4.24.-</ecNumber>
    </submittedName>
</protein>
<dbReference type="Pfam" id="PF01435">
    <property type="entry name" value="Peptidase_M48"/>
    <property type="match status" value="1"/>
</dbReference>
<accession>A0A975U4U5</accession>
<keyword evidence="10 12" id="KW-0472">Membrane</keyword>
<proteinExistence type="inferred from homology"/>
<dbReference type="GO" id="GO:0046872">
    <property type="term" value="F:metal ion binding"/>
    <property type="evidence" value="ECO:0007669"/>
    <property type="project" value="UniProtKB-KW"/>
</dbReference>
<reference evidence="14" key="1">
    <citation type="submission" date="2021-06" db="EMBL/GenBank/DDBJ databases">
        <title>Elioraea tepida, sp. nov., a moderately thermophilic aerobic anoxygenic phototrophic bacterium isolated from an alkaline siliceous hot spring mat community in Yellowstone National Park, WY, USA.</title>
        <authorList>
            <person name="Saini M.K."/>
            <person name="Yoshida S."/>
            <person name="Sebastian A."/>
            <person name="Hirose S."/>
            <person name="Hara E."/>
            <person name="Tamaki H."/>
            <person name="Soulier N.T."/>
            <person name="Albert I."/>
            <person name="Hanada S."/>
            <person name="Bryant D.A."/>
            <person name="Tank M."/>
        </authorList>
    </citation>
    <scope>NUCLEOTIDE SEQUENCE</scope>
    <source>
        <strain evidence="14">MS-P2</strain>
    </source>
</reference>
<evidence type="ECO:0000256" key="2">
    <source>
        <dbReference type="ARBA" id="ARBA00022475"/>
    </source>
</evidence>
<feature type="transmembrane region" description="Helical" evidence="12">
    <location>
        <begin position="46"/>
        <end position="68"/>
    </location>
</feature>
<evidence type="ECO:0000256" key="6">
    <source>
        <dbReference type="ARBA" id="ARBA00022801"/>
    </source>
</evidence>
<keyword evidence="6 11" id="KW-0378">Hydrolase</keyword>
<dbReference type="GO" id="GO:0006508">
    <property type="term" value="P:proteolysis"/>
    <property type="evidence" value="ECO:0007669"/>
    <property type="project" value="UniProtKB-KW"/>
</dbReference>
<evidence type="ECO:0000313" key="15">
    <source>
        <dbReference type="Proteomes" id="UP000694001"/>
    </source>
</evidence>
<dbReference type="KEGG" id="elio:KO353_03955"/>
<evidence type="ECO:0000256" key="11">
    <source>
        <dbReference type="RuleBase" id="RU003983"/>
    </source>
</evidence>
<evidence type="ECO:0000256" key="12">
    <source>
        <dbReference type="SAM" id="Phobius"/>
    </source>
</evidence>
<dbReference type="EC" id="3.4.24.-" evidence="14"/>
<feature type="transmembrane region" description="Helical" evidence="12">
    <location>
        <begin position="20"/>
        <end position="40"/>
    </location>
</feature>
<dbReference type="AlphaFoldDB" id="A0A975U4U5"/>
<evidence type="ECO:0000256" key="8">
    <source>
        <dbReference type="ARBA" id="ARBA00022989"/>
    </source>
</evidence>
<evidence type="ECO:0000256" key="4">
    <source>
        <dbReference type="ARBA" id="ARBA00022692"/>
    </source>
</evidence>
<gene>
    <name evidence="14" type="ORF">KO353_03955</name>
</gene>
<dbReference type="InterPro" id="IPR001915">
    <property type="entry name" value="Peptidase_M48"/>
</dbReference>
<keyword evidence="4 12" id="KW-0812">Transmembrane</keyword>
<dbReference type="RefSeq" id="WP_218286454.1">
    <property type="nucleotide sequence ID" value="NZ_CP076448.1"/>
</dbReference>
<dbReference type="EMBL" id="CP076448">
    <property type="protein sequence ID" value="QXM25398.1"/>
    <property type="molecule type" value="Genomic_DNA"/>
</dbReference>
<evidence type="ECO:0000256" key="1">
    <source>
        <dbReference type="ARBA" id="ARBA00004651"/>
    </source>
</evidence>
<dbReference type="InterPro" id="IPR050083">
    <property type="entry name" value="HtpX_protease"/>
</dbReference>
<sequence length="312" mass="32960">MPRLMTDAGALARARRRNRLETAATLGVLVLLAGGVGQLAAGVEGLVVGAAFAASTLLFSAVPGEVLFRQGFGAVPLSPFQAPGLYAMVAELSRRAGLPAAPRLWLLPQRPLQAVAGGTTSDPGIGVTRSLVEALTPRELAAVLAHEVSHIRHGDLFVLRLATVAATATRAMAQAGLIVALVVGLGAIGAHPLLPALLILSPLAADLLTLSLSRSREFLADAEAAELTGDPEALASALARIERIQGDDFERLAARGPFWLRWFRTHPTVAQRIAALATIARPLDQPFGWEPAWHTAPAPPRRRLIVRNPWAR</sequence>
<dbReference type="GO" id="GO:0005886">
    <property type="term" value="C:plasma membrane"/>
    <property type="evidence" value="ECO:0007669"/>
    <property type="project" value="UniProtKB-SubCell"/>
</dbReference>
<keyword evidence="9 11" id="KW-0482">Metalloprotease</keyword>
<evidence type="ECO:0000256" key="3">
    <source>
        <dbReference type="ARBA" id="ARBA00022670"/>
    </source>
</evidence>
<evidence type="ECO:0000259" key="13">
    <source>
        <dbReference type="Pfam" id="PF01435"/>
    </source>
</evidence>
<keyword evidence="2" id="KW-1003">Cell membrane</keyword>
<comment type="cofactor">
    <cofactor evidence="11">
        <name>Zn(2+)</name>
        <dbReference type="ChEBI" id="CHEBI:29105"/>
    </cofactor>
    <text evidence="11">Binds 1 zinc ion per subunit.</text>
</comment>
<comment type="subcellular location">
    <subcellularLocation>
        <location evidence="1">Cell membrane</location>
        <topology evidence="1">Multi-pass membrane protein</topology>
    </subcellularLocation>
</comment>
<dbReference type="PANTHER" id="PTHR43221:SF1">
    <property type="entry name" value="PROTEASE HTPX"/>
    <property type="match status" value="1"/>
</dbReference>
<dbReference type="Proteomes" id="UP000694001">
    <property type="component" value="Chromosome"/>
</dbReference>
<dbReference type="GO" id="GO:0004222">
    <property type="term" value="F:metalloendopeptidase activity"/>
    <property type="evidence" value="ECO:0007669"/>
    <property type="project" value="InterPro"/>
</dbReference>
<evidence type="ECO:0000256" key="9">
    <source>
        <dbReference type="ARBA" id="ARBA00023049"/>
    </source>
</evidence>
<evidence type="ECO:0000256" key="10">
    <source>
        <dbReference type="ARBA" id="ARBA00023136"/>
    </source>
</evidence>
<evidence type="ECO:0000256" key="7">
    <source>
        <dbReference type="ARBA" id="ARBA00022833"/>
    </source>
</evidence>
<dbReference type="PANTHER" id="PTHR43221">
    <property type="entry name" value="PROTEASE HTPX"/>
    <property type="match status" value="1"/>
</dbReference>
<evidence type="ECO:0000256" key="5">
    <source>
        <dbReference type="ARBA" id="ARBA00022723"/>
    </source>
</evidence>
<keyword evidence="5" id="KW-0479">Metal-binding</keyword>
<evidence type="ECO:0000313" key="14">
    <source>
        <dbReference type="EMBL" id="QXM25398.1"/>
    </source>
</evidence>
<name>A0A975U4U5_9PROT</name>
<keyword evidence="15" id="KW-1185">Reference proteome</keyword>
<feature type="domain" description="Peptidase M48" evidence="13">
    <location>
        <begin position="83"/>
        <end position="278"/>
    </location>
</feature>
<comment type="similarity">
    <text evidence="11">Belongs to the peptidase M48 family.</text>
</comment>
<keyword evidence="8 12" id="KW-1133">Transmembrane helix</keyword>